<evidence type="ECO:0000313" key="11">
    <source>
        <dbReference type="Proteomes" id="UP000829517"/>
    </source>
</evidence>
<feature type="transmembrane region" description="Helical" evidence="9">
    <location>
        <begin position="263"/>
        <end position="282"/>
    </location>
</feature>
<proteinExistence type="inferred from homology"/>
<sequence>MHTGKQYTAKEFLVWTRRAIYWLFFIATIPTVIYAVFDIKWIALPWVPIALIGTAAAFIVGFKNTQTYNRLWESRKIWGAIVNDSRSWGIMVKDFVNDPASAYKINDDHKRLVYRHIAWLTALRFQLRTPKSWENMDDVNSKEYKEHYPVPEWESNLEDELKPLLSEEDLAYVLKKSNRATQLLSLQSADLRRLKAKNEIADYPYVSLESCLKDFFAHQGKAERIKNFPYPSQFSSINLFFIHIFVTLLPFGLLAPFANIGTYGVWFTIPFSVVVGWVFVSLEQVGQHTANPFEGGPNDIPMAALSRTIEIDLREMLDETDIPPSLAPINHVLM</sequence>
<dbReference type="PANTHER" id="PTHR33281:SF19">
    <property type="entry name" value="VOLTAGE-DEPENDENT ANION CHANNEL-FORMING PROTEIN YNEE"/>
    <property type="match status" value="1"/>
</dbReference>
<evidence type="ECO:0000256" key="7">
    <source>
        <dbReference type="ARBA" id="ARBA00023136"/>
    </source>
</evidence>
<evidence type="ECO:0000256" key="3">
    <source>
        <dbReference type="ARBA" id="ARBA00022475"/>
    </source>
</evidence>
<evidence type="ECO:0000256" key="5">
    <source>
        <dbReference type="ARBA" id="ARBA00022989"/>
    </source>
</evidence>
<dbReference type="PANTHER" id="PTHR33281">
    <property type="entry name" value="UPF0187 PROTEIN YNEE"/>
    <property type="match status" value="1"/>
</dbReference>
<evidence type="ECO:0000256" key="8">
    <source>
        <dbReference type="ARBA" id="ARBA00034708"/>
    </source>
</evidence>
<evidence type="ECO:0000256" key="9">
    <source>
        <dbReference type="SAM" id="Phobius"/>
    </source>
</evidence>
<accession>A0ABS9J1G4</accession>
<evidence type="ECO:0000256" key="4">
    <source>
        <dbReference type="ARBA" id="ARBA00022692"/>
    </source>
</evidence>
<keyword evidence="11" id="KW-1185">Reference proteome</keyword>
<dbReference type="InterPro" id="IPR044669">
    <property type="entry name" value="YneE/VCCN1/2-like"/>
</dbReference>
<dbReference type="EMBL" id="JAETXX010000002">
    <property type="protein sequence ID" value="MCF8714262.1"/>
    <property type="molecule type" value="Genomic_DNA"/>
</dbReference>
<evidence type="ECO:0000256" key="6">
    <source>
        <dbReference type="ARBA" id="ARBA00023065"/>
    </source>
</evidence>
<reference evidence="10 11" key="1">
    <citation type="submission" date="2021-01" db="EMBL/GenBank/DDBJ databases">
        <title>Genome sequencing of Joostella atrarenae M1-2 (= KCTC 23194).</title>
        <authorList>
            <person name="Zakaria M.R."/>
            <person name="Lam M.Q."/>
            <person name="Chong C.S."/>
        </authorList>
    </citation>
    <scope>NUCLEOTIDE SEQUENCE [LARGE SCALE GENOMIC DNA]</scope>
    <source>
        <strain evidence="10 11">M1-2</strain>
    </source>
</reference>
<comment type="caution">
    <text evidence="10">The sequence shown here is derived from an EMBL/GenBank/DDBJ whole genome shotgun (WGS) entry which is preliminary data.</text>
</comment>
<feature type="transmembrane region" description="Helical" evidence="9">
    <location>
        <begin position="20"/>
        <end position="37"/>
    </location>
</feature>
<evidence type="ECO:0000256" key="2">
    <source>
        <dbReference type="ARBA" id="ARBA00022448"/>
    </source>
</evidence>
<dbReference type="RefSeq" id="WP_236958223.1">
    <property type="nucleotide sequence ID" value="NZ_JAETXX010000002.1"/>
</dbReference>
<keyword evidence="4 9" id="KW-0812">Transmembrane</keyword>
<keyword evidence="7 9" id="KW-0472">Membrane</keyword>
<dbReference type="Pfam" id="PF25539">
    <property type="entry name" value="Bestrophin_2"/>
    <property type="match status" value="1"/>
</dbReference>
<keyword evidence="6" id="KW-0406">Ion transport</keyword>
<name>A0ABS9J1G4_9FLAO</name>
<dbReference type="Proteomes" id="UP000829517">
    <property type="component" value="Unassembled WGS sequence"/>
</dbReference>
<keyword evidence="3" id="KW-1003">Cell membrane</keyword>
<protein>
    <submittedName>
        <fullName evidence="10">Multidrug transporter</fullName>
    </submittedName>
</protein>
<evidence type="ECO:0000313" key="10">
    <source>
        <dbReference type="EMBL" id="MCF8714262.1"/>
    </source>
</evidence>
<keyword evidence="5 9" id="KW-1133">Transmembrane helix</keyword>
<feature type="transmembrane region" description="Helical" evidence="9">
    <location>
        <begin position="234"/>
        <end position="257"/>
    </location>
</feature>
<keyword evidence="2" id="KW-0813">Transport</keyword>
<comment type="subcellular location">
    <subcellularLocation>
        <location evidence="1">Cell membrane</location>
        <topology evidence="1">Multi-pass membrane protein</topology>
    </subcellularLocation>
</comment>
<organism evidence="10 11">
    <name type="scientific">Joostella atrarenae</name>
    <dbReference type="NCBI Taxonomy" id="679257"/>
    <lineage>
        <taxon>Bacteria</taxon>
        <taxon>Pseudomonadati</taxon>
        <taxon>Bacteroidota</taxon>
        <taxon>Flavobacteriia</taxon>
        <taxon>Flavobacteriales</taxon>
        <taxon>Flavobacteriaceae</taxon>
        <taxon>Joostella</taxon>
    </lineage>
</organism>
<evidence type="ECO:0000256" key="1">
    <source>
        <dbReference type="ARBA" id="ARBA00004651"/>
    </source>
</evidence>
<gene>
    <name evidence="10" type="ORF">JM658_05410</name>
</gene>
<feature type="transmembrane region" description="Helical" evidence="9">
    <location>
        <begin position="43"/>
        <end position="62"/>
    </location>
</feature>
<comment type="similarity">
    <text evidence="8">Belongs to the anion channel-forming bestrophin (TC 1.A.46) family.</text>
</comment>